<dbReference type="EMBL" id="RDQH01000336">
    <property type="protein sequence ID" value="RXH87710.1"/>
    <property type="molecule type" value="Genomic_DNA"/>
</dbReference>
<dbReference type="Gene3D" id="2.40.50.40">
    <property type="match status" value="1"/>
</dbReference>
<dbReference type="AlphaFoldDB" id="A0A498IWY3"/>
<sequence>MTHATSLTGTTARLRLWSQEINDFAHGGWLSLARCHEIIGGMGANPEVEDEIRRKLLDLAKEILKTMPQGNPIHFVRQLGLKSVITELEGVIFEAGSNEATWEPEENVDTDLIKEFMEGQNLSGPYNMEEARLEP</sequence>
<evidence type="ECO:0000313" key="1">
    <source>
        <dbReference type="EMBL" id="RXH87710.1"/>
    </source>
</evidence>
<name>A0A498IWY3_MALDO</name>
<organism evidence="1 2">
    <name type="scientific">Malus domestica</name>
    <name type="common">Apple</name>
    <name type="synonym">Pyrus malus</name>
    <dbReference type="NCBI Taxonomy" id="3750"/>
    <lineage>
        <taxon>Eukaryota</taxon>
        <taxon>Viridiplantae</taxon>
        <taxon>Streptophyta</taxon>
        <taxon>Embryophyta</taxon>
        <taxon>Tracheophyta</taxon>
        <taxon>Spermatophyta</taxon>
        <taxon>Magnoliopsida</taxon>
        <taxon>eudicotyledons</taxon>
        <taxon>Gunneridae</taxon>
        <taxon>Pentapetalae</taxon>
        <taxon>rosids</taxon>
        <taxon>fabids</taxon>
        <taxon>Rosales</taxon>
        <taxon>Rosaceae</taxon>
        <taxon>Amygdaloideae</taxon>
        <taxon>Maleae</taxon>
        <taxon>Malus</taxon>
    </lineage>
</organism>
<reference evidence="1 2" key="1">
    <citation type="submission" date="2018-10" db="EMBL/GenBank/DDBJ databases">
        <title>A high-quality apple genome assembly.</title>
        <authorList>
            <person name="Hu J."/>
        </authorList>
    </citation>
    <scope>NUCLEOTIDE SEQUENCE [LARGE SCALE GENOMIC DNA]</scope>
    <source>
        <strain evidence="2">cv. HFTH1</strain>
        <tissue evidence="1">Young leaf</tissue>
    </source>
</reference>
<keyword evidence="2" id="KW-1185">Reference proteome</keyword>
<proteinExistence type="predicted"/>
<accession>A0A498IWY3</accession>
<comment type="caution">
    <text evidence="1">The sequence shown here is derived from an EMBL/GenBank/DDBJ whole genome shotgun (WGS) entry which is preliminary data.</text>
</comment>
<evidence type="ECO:0000313" key="2">
    <source>
        <dbReference type="Proteomes" id="UP000290289"/>
    </source>
</evidence>
<dbReference type="Proteomes" id="UP000290289">
    <property type="component" value="Chromosome 10"/>
</dbReference>
<protein>
    <submittedName>
        <fullName evidence="1">Uncharacterized protein</fullName>
    </submittedName>
</protein>
<dbReference type="STRING" id="3750.A0A498IWY3"/>
<gene>
    <name evidence="1" type="ORF">DVH24_034610</name>
</gene>